<feature type="compositionally biased region" description="Basic and acidic residues" evidence="1">
    <location>
        <begin position="388"/>
        <end position="397"/>
    </location>
</feature>
<feature type="compositionally biased region" description="Acidic residues" evidence="1">
    <location>
        <begin position="398"/>
        <end position="408"/>
    </location>
</feature>
<gene>
    <name evidence="2" type="ORF">CUR178_02066</name>
</gene>
<proteinExistence type="predicted"/>
<dbReference type="EMBL" id="JAFHKP010000033">
    <property type="protein sequence ID" value="KAG5469924.1"/>
    <property type="molecule type" value="Genomic_DNA"/>
</dbReference>
<comment type="caution">
    <text evidence="2">The sequence shown here is derived from an EMBL/GenBank/DDBJ whole genome shotgun (WGS) entry which is preliminary data.</text>
</comment>
<dbReference type="OrthoDB" id="272689at2759"/>
<dbReference type="GeneID" id="94169339"/>
<accession>A0A836KB37</accession>
<protein>
    <submittedName>
        <fullName evidence="2">Uncharacterized protein</fullName>
    </submittedName>
</protein>
<dbReference type="KEGG" id="lenr:94169339"/>
<evidence type="ECO:0000313" key="2">
    <source>
        <dbReference type="EMBL" id="KAG5469924.1"/>
    </source>
</evidence>
<feature type="region of interest" description="Disordered" evidence="1">
    <location>
        <begin position="373"/>
        <end position="408"/>
    </location>
</feature>
<organism evidence="2 3">
    <name type="scientific">Leishmania enriettii</name>
    <dbReference type="NCBI Taxonomy" id="5663"/>
    <lineage>
        <taxon>Eukaryota</taxon>
        <taxon>Discoba</taxon>
        <taxon>Euglenozoa</taxon>
        <taxon>Kinetoplastea</taxon>
        <taxon>Metakinetoplastina</taxon>
        <taxon>Trypanosomatida</taxon>
        <taxon>Trypanosomatidae</taxon>
        <taxon>Leishmaniinae</taxon>
        <taxon>Leishmania</taxon>
    </lineage>
</organism>
<sequence length="408" mass="44412">MASALASGPPAKPPPRHWGSDLLLRKVPLYAQARKYAAVDPDDPLSEGNTLGYGPSSYPLLAAVRSCYDMVNHDSVAVGASFSLGAVTAVVDRSPFRGIDRAGYAHVSAQRQWMATNQPAADSTTSESTKSTAVARRAAAAAVLEDALGPATLVEVLEPWFGVIEDRLCAGAQEQQVKERLRLDENRAQERAKNDNSAGVVSEDGSAVEKVDVRAVDADVLRMLRRKRIYQREEETHRAVYTRLESNLLHYSASTPEEKEVLRSTRVPSINPTVHALVPGEGSAAKPPSQETWGSRMLSLVTSAVAAEDGGAGARRSDEEAEQQQKVLAYLKRVRWIATQWKSASNQMALKDAEALAPSWGQMTEAQRVKTEMMHAQGQRRRFRRLRRGDGDPKGEVEGDDADAAMGN</sequence>
<keyword evidence="3" id="KW-1185">Reference proteome</keyword>
<evidence type="ECO:0000256" key="1">
    <source>
        <dbReference type="SAM" id="MobiDB-lite"/>
    </source>
</evidence>
<reference evidence="2 3" key="1">
    <citation type="submission" date="2021-02" db="EMBL/GenBank/DDBJ databases">
        <title>Leishmania (Mundinia) enrietti genome sequencing and assembly.</title>
        <authorList>
            <person name="Almutairi H."/>
            <person name="Gatherer D."/>
        </authorList>
    </citation>
    <scope>NUCLEOTIDE SEQUENCE [LARGE SCALE GENOMIC DNA]</scope>
    <source>
        <strain evidence="2">CUR178</strain>
    </source>
</reference>
<feature type="compositionally biased region" description="Basic residues" evidence="1">
    <location>
        <begin position="378"/>
        <end position="387"/>
    </location>
</feature>
<name>A0A836KB37_LEIEN</name>
<dbReference type="RefSeq" id="XP_067689932.1">
    <property type="nucleotide sequence ID" value="XM_067833829.1"/>
</dbReference>
<dbReference type="AlphaFoldDB" id="A0A836KB37"/>
<dbReference type="Proteomes" id="UP000674179">
    <property type="component" value="Chromosome 33"/>
</dbReference>
<evidence type="ECO:0000313" key="3">
    <source>
        <dbReference type="Proteomes" id="UP000674179"/>
    </source>
</evidence>